<name>A0A0C9MDI0_9FUNG</name>
<organism evidence="1">
    <name type="scientific">Mucor ambiguus</name>
    <dbReference type="NCBI Taxonomy" id="91626"/>
    <lineage>
        <taxon>Eukaryota</taxon>
        <taxon>Fungi</taxon>
        <taxon>Fungi incertae sedis</taxon>
        <taxon>Mucoromycota</taxon>
        <taxon>Mucoromycotina</taxon>
        <taxon>Mucoromycetes</taxon>
        <taxon>Mucorales</taxon>
        <taxon>Mucorineae</taxon>
        <taxon>Mucoraceae</taxon>
        <taxon>Mucor</taxon>
    </lineage>
</organism>
<keyword evidence="2" id="KW-1185">Reference proteome</keyword>
<gene>
    <name evidence="1" type="ORF">MAM1_0218d08206</name>
</gene>
<evidence type="ECO:0000313" key="2">
    <source>
        <dbReference type="Proteomes" id="UP000053815"/>
    </source>
</evidence>
<protein>
    <submittedName>
        <fullName evidence="1">Uncharacterized protein</fullName>
    </submittedName>
</protein>
<reference evidence="1" key="1">
    <citation type="submission" date="2014-09" db="EMBL/GenBank/DDBJ databases">
        <title>Draft genome sequence of an oleaginous Mucoromycotina fungus Mucor ambiguus NBRC6742.</title>
        <authorList>
            <person name="Takeda I."/>
            <person name="Yamane N."/>
            <person name="Morita T."/>
            <person name="Tamano K."/>
            <person name="Machida M."/>
            <person name="Baker S."/>
            <person name="Koike H."/>
        </authorList>
    </citation>
    <scope>NUCLEOTIDE SEQUENCE</scope>
    <source>
        <strain evidence="1">NBRC 6742</strain>
    </source>
</reference>
<dbReference type="OrthoDB" id="2278241at2759"/>
<dbReference type="AlphaFoldDB" id="A0A0C9MDI0"/>
<dbReference type="EMBL" id="DF836507">
    <property type="protein sequence ID" value="GAN08691.1"/>
    <property type="molecule type" value="Genomic_DNA"/>
</dbReference>
<dbReference type="Proteomes" id="UP000053815">
    <property type="component" value="Unassembled WGS sequence"/>
</dbReference>
<proteinExistence type="predicted"/>
<evidence type="ECO:0000313" key="1">
    <source>
        <dbReference type="EMBL" id="GAN08691.1"/>
    </source>
</evidence>
<sequence length="143" mass="16570">MYSYNLSDFESDSCVHKLDVWNSSFREFLGYPKTANPHLIYKSMMQFKLDRYFIYNLDLHITIYDLFAPIMLLGHANILLDIATNDSFKDEKEGDTADIKADNNDTANAVEVKVINGHAQQEAIDQMMLPYLQLQITAKFEYI</sequence>
<accession>A0A0C9MDI0</accession>